<dbReference type="EMBL" id="JAGDEL010000015">
    <property type="protein sequence ID" value="MBO1513520.1"/>
    <property type="molecule type" value="Genomic_DNA"/>
</dbReference>
<evidence type="ECO:0000313" key="2">
    <source>
        <dbReference type="Proteomes" id="UP000663981"/>
    </source>
</evidence>
<proteinExistence type="predicted"/>
<dbReference type="RefSeq" id="WP_207980479.1">
    <property type="nucleotide sequence ID" value="NZ_JAGDEL010000015.1"/>
</dbReference>
<evidence type="ECO:0008006" key="3">
    <source>
        <dbReference type="Google" id="ProtNLM"/>
    </source>
</evidence>
<comment type="caution">
    <text evidence="1">The sequence shown here is derived from an EMBL/GenBank/DDBJ whole genome shotgun (WGS) entry which is preliminary data.</text>
</comment>
<accession>A0ABS3N648</accession>
<sequence length="187" mass="21803">MDLKLKDKDVLIRGISLPRSFQISLEKRGKTAVNHRFMEGVEELQIYCSSCNRWHPVYRLENRTWVDINETYKLCNPGKEREYFDTYCSQCYTNRHKKDGVKTLGKEAGVVGEKEEIAEDKERVSESGEEVKYLPWSEKAGGVQQTIFLAPDLDMYLRLYGVYHSKKKNELLNDIIAEFKSKNPINL</sequence>
<reference evidence="1 2" key="1">
    <citation type="submission" date="2021-03" db="EMBL/GenBank/DDBJ databases">
        <title>Whole genome sequence of Metabacillus bambusae BG109.</title>
        <authorList>
            <person name="Jeong J.W."/>
        </authorList>
    </citation>
    <scope>NUCLEOTIDE SEQUENCE [LARGE SCALE GENOMIC DNA]</scope>
    <source>
        <strain evidence="1 2">BG109</strain>
    </source>
</reference>
<keyword evidence="2" id="KW-1185">Reference proteome</keyword>
<gene>
    <name evidence="1" type="ORF">I7822_17915</name>
</gene>
<name>A0ABS3N648_9BACI</name>
<protein>
    <recommendedName>
        <fullName evidence="3">Zinc-binding domain-containing protein</fullName>
    </recommendedName>
</protein>
<organism evidence="1 2">
    <name type="scientific">Metabacillus bambusae</name>
    <dbReference type="NCBI Taxonomy" id="2795218"/>
    <lineage>
        <taxon>Bacteria</taxon>
        <taxon>Bacillati</taxon>
        <taxon>Bacillota</taxon>
        <taxon>Bacilli</taxon>
        <taxon>Bacillales</taxon>
        <taxon>Bacillaceae</taxon>
        <taxon>Metabacillus</taxon>
    </lineage>
</organism>
<evidence type="ECO:0000313" key="1">
    <source>
        <dbReference type="EMBL" id="MBO1513520.1"/>
    </source>
</evidence>
<dbReference type="Proteomes" id="UP000663981">
    <property type="component" value="Unassembled WGS sequence"/>
</dbReference>